<proteinExistence type="predicted"/>
<accession>A0A8T0PRP1</accession>
<keyword evidence="3" id="KW-1185">Reference proteome</keyword>
<evidence type="ECO:0000256" key="1">
    <source>
        <dbReference type="SAM" id="MobiDB-lite"/>
    </source>
</evidence>
<gene>
    <name evidence="2" type="ORF">PVAP13_7NG012489</name>
</gene>
<evidence type="ECO:0000313" key="2">
    <source>
        <dbReference type="EMBL" id="KAG2564663.1"/>
    </source>
</evidence>
<protein>
    <submittedName>
        <fullName evidence="2">Uncharacterized protein</fullName>
    </submittedName>
</protein>
<dbReference type="AlphaFoldDB" id="A0A8T0PRP1"/>
<evidence type="ECO:0000313" key="3">
    <source>
        <dbReference type="Proteomes" id="UP000823388"/>
    </source>
</evidence>
<dbReference type="EMBL" id="CM029050">
    <property type="protein sequence ID" value="KAG2564663.1"/>
    <property type="molecule type" value="Genomic_DNA"/>
</dbReference>
<organism evidence="2 3">
    <name type="scientific">Panicum virgatum</name>
    <name type="common">Blackwell switchgrass</name>
    <dbReference type="NCBI Taxonomy" id="38727"/>
    <lineage>
        <taxon>Eukaryota</taxon>
        <taxon>Viridiplantae</taxon>
        <taxon>Streptophyta</taxon>
        <taxon>Embryophyta</taxon>
        <taxon>Tracheophyta</taxon>
        <taxon>Spermatophyta</taxon>
        <taxon>Magnoliopsida</taxon>
        <taxon>Liliopsida</taxon>
        <taxon>Poales</taxon>
        <taxon>Poaceae</taxon>
        <taxon>PACMAD clade</taxon>
        <taxon>Panicoideae</taxon>
        <taxon>Panicodae</taxon>
        <taxon>Paniceae</taxon>
        <taxon>Panicinae</taxon>
        <taxon>Panicum</taxon>
        <taxon>Panicum sect. Hiantes</taxon>
    </lineage>
</organism>
<sequence length="80" mass="8601">MVSDRTPRRGPPANVAMADHQAGTEEVSSSNICRSLGSASQFASSDQMRFATLQSTKMSPGLRLLSVEWAHPIVWPSPCA</sequence>
<feature type="region of interest" description="Disordered" evidence="1">
    <location>
        <begin position="1"/>
        <end position="29"/>
    </location>
</feature>
<comment type="caution">
    <text evidence="2">The sequence shown here is derived from an EMBL/GenBank/DDBJ whole genome shotgun (WGS) entry which is preliminary data.</text>
</comment>
<reference evidence="2" key="1">
    <citation type="submission" date="2020-05" db="EMBL/GenBank/DDBJ databases">
        <title>WGS assembly of Panicum virgatum.</title>
        <authorList>
            <person name="Lovell J.T."/>
            <person name="Jenkins J."/>
            <person name="Shu S."/>
            <person name="Juenger T.E."/>
            <person name="Schmutz J."/>
        </authorList>
    </citation>
    <scope>NUCLEOTIDE SEQUENCE</scope>
    <source>
        <strain evidence="2">AP13</strain>
    </source>
</reference>
<name>A0A8T0PRP1_PANVG</name>
<dbReference type="Proteomes" id="UP000823388">
    <property type="component" value="Chromosome 7N"/>
</dbReference>